<dbReference type="Proteomes" id="UP000054565">
    <property type="component" value="Unassembled WGS sequence"/>
</dbReference>
<dbReference type="EMBL" id="DS028100">
    <property type="protein sequence ID" value="KMP09984.1"/>
    <property type="molecule type" value="Genomic_DNA"/>
</dbReference>
<evidence type="ECO:0000313" key="2">
    <source>
        <dbReference type="Proteomes" id="UP000054565"/>
    </source>
</evidence>
<gene>
    <name evidence="1" type="ORF">CIRG_09217</name>
</gene>
<sequence length="61" mass="6755">MVSRSKLVHPTSRICASRWRGIEWRSYGTVGQPRSCECILPAKVGGDIGSKLKSNDICSLY</sequence>
<evidence type="ECO:0000313" key="1">
    <source>
        <dbReference type="EMBL" id="KMP09984.1"/>
    </source>
</evidence>
<dbReference type="AlphaFoldDB" id="A0A0J6YRT0"/>
<proteinExistence type="predicted"/>
<accession>A0A0J6YRT0</accession>
<organism evidence="1 2">
    <name type="scientific">Coccidioides immitis RMSCC 2394</name>
    <dbReference type="NCBI Taxonomy" id="404692"/>
    <lineage>
        <taxon>Eukaryota</taxon>
        <taxon>Fungi</taxon>
        <taxon>Dikarya</taxon>
        <taxon>Ascomycota</taxon>
        <taxon>Pezizomycotina</taxon>
        <taxon>Eurotiomycetes</taxon>
        <taxon>Eurotiomycetidae</taxon>
        <taxon>Onygenales</taxon>
        <taxon>Onygenaceae</taxon>
        <taxon>Coccidioides</taxon>
    </lineage>
</organism>
<name>A0A0J6YRT0_COCIT</name>
<reference evidence="2" key="1">
    <citation type="journal article" date="2010" name="Genome Res.">
        <title>Population genomic sequencing of Coccidioides fungi reveals recent hybridization and transposon control.</title>
        <authorList>
            <person name="Neafsey D.E."/>
            <person name="Barker B.M."/>
            <person name="Sharpton T.J."/>
            <person name="Stajich J.E."/>
            <person name="Park D.J."/>
            <person name="Whiston E."/>
            <person name="Hung C.-Y."/>
            <person name="McMahan C."/>
            <person name="White J."/>
            <person name="Sykes S."/>
            <person name="Heiman D."/>
            <person name="Young S."/>
            <person name="Zeng Q."/>
            <person name="Abouelleil A."/>
            <person name="Aftuck L."/>
            <person name="Bessette D."/>
            <person name="Brown A."/>
            <person name="FitzGerald M."/>
            <person name="Lui A."/>
            <person name="Macdonald J.P."/>
            <person name="Priest M."/>
            <person name="Orbach M.J."/>
            <person name="Galgiani J.N."/>
            <person name="Kirkland T.N."/>
            <person name="Cole G.T."/>
            <person name="Birren B.W."/>
            <person name="Henn M.R."/>
            <person name="Taylor J.W."/>
            <person name="Rounsley S.D."/>
        </authorList>
    </citation>
    <scope>NUCLEOTIDE SEQUENCE [LARGE SCALE GENOMIC DNA]</scope>
    <source>
        <strain evidence="2">RMSCC 2394</strain>
    </source>
</reference>
<protein>
    <submittedName>
        <fullName evidence="1">Uncharacterized protein</fullName>
    </submittedName>
</protein>